<protein>
    <submittedName>
        <fullName evidence="1">Uncharacterized protein</fullName>
    </submittedName>
</protein>
<dbReference type="EMBL" id="HBIX01007207">
    <property type="protein sequence ID" value="CAE0712879.1"/>
    <property type="molecule type" value="Transcribed_RNA"/>
</dbReference>
<organism evidence="1">
    <name type="scientific">Pseudo-nitzschia australis</name>
    <dbReference type="NCBI Taxonomy" id="44445"/>
    <lineage>
        <taxon>Eukaryota</taxon>
        <taxon>Sar</taxon>
        <taxon>Stramenopiles</taxon>
        <taxon>Ochrophyta</taxon>
        <taxon>Bacillariophyta</taxon>
        <taxon>Bacillariophyceae</taxon>
        <taxon>Bacillariophycidae</taxon>
        <taxon>Bacillariales</taxon>
        <taxon>Bacillariaceae</taxon>
        <taxon>Pseudo-nitzschia</taxon>
    </lineage>
</organism>
<gene>
    <name evidence="1" type="ORF">PAUS00366_LOCUS5631</name>
</gene>
<sequence length="114" mass="12928">MDCYTAGSRLRTINDTSVYLPNSGGAKLFPLASALKAAVYDIMLPKWQLKFDASNVTTDDLSLTLKCLVAFMEQQHLHHDAVQQNCRHQQLFGHNNQLNSYHQQSFGGNQWYLP</sequence>
<accession>A0A7S4EHH2</accession>
<proteinExistence type="predicted"/>
<evidence type="ECO:0000313" key="1">
    <source>
        <dbReference type="EMBL" id="CAE0712879.1"/>
    </source>
</evidence>
<reference evidence="1" key="1">
    <citation type="submission" date="2021-01" db="EMBL/GenBank/DDBJ databases">
        <authorList>
            <person name="Corre E."/>
            <person name="Pelletier E."/>
            <person name="Niang G."/>
            <person name="Scheremetjew M."/>
            <person name="Finn R."/>
            <person name="Kale V."/>
            <person name="Holt S."/>
            <person name="Cochrane G."/>
            <person name="Meng A."/>
            <person name="Brown T."/>
            <person name="Cohen L."/>
        </authorList>
    </citation>
    <scope>NUCLEOTIDE SEQUENCE</scope>
    <source>
        <strain evidence="1">10249 10 AB</strain>
    </source>
</reference>
<name>A0A7S4EHH2_9STRA</name>
<dbReference type="AlphaFoldDB" id="A0A7S4EHH2"/>